<feature type="compositionally biased region" description="Polar residues" evidence="1">
    <location>
        <begin position="161"/>
        <end position="173"/>
    </location>
</feature>
<comment type="caution">
    <text evidence="2">The sequence shown here is derived from an EMBL/GenBank/DDBJ whole genome shotgun (WGS) entry which is preliminary data.</text>
</comment>
<feature type="compositionally biased region" description="Basic and acidic residues" evidence="1">
    <location>
        <begin position="97"/>
        <end position="108"/>
    </location>
</feature>
<accession>A0A4S8ILP8</accession>
<protein>
    <submittedName>
        <fullName evidence="2">Uncharacterized protein</fullName>
    </submittedName>
</protein>
<evidence type="ECO:0000256" key="1">
    <source>
        <dbReference type="SAM" id="MobiDB-lite"/>
    </source>
</evidence>
<proteinExistence type="predicted"/>
<dbReference type="EMBL" id="PYDT01000009">
    <property type="protein sequence ID" value="THU49375.1"/>
    <property type="molecule type" value="Genomic_DNA"/>
</dbReference>
<name>A0A4S8ILP8_MUSBA</name>
<feature type="compositionally biased region" description="Low complexity" evidence="1">
    <location>
        <begin position="73"/>
        <end position="92"/>
    </location>
</feature>
<sequence>MGCTQSRLEPDEEVRSNLQPRAPGRRRIQDLRLRRRPRDRKGSLISSAEVLPESSEAADDLPMPARGTTAGHPASSAPLPSSAEGKTKAGLGPRLGEGGKGKDGAKVDEGEEAPGSPSFRFYFDEPLIDQDSAVTAGEGTDQGKIDERREDSLQPRDDTSNPRGGSTNILSVNGHEQWNGKKRSFTETAAYLTDPKTSSSFPLVLCTLLLLLSSTSLLKASEVANFWVPSLLVLLAALLPAFTMASGNPFNVLRESSIDSKIDEAKDASNAVKDDGPLYESFNGIPTAPSW</sequence>
<feature type="region of interest" description="Disordered" evidence="1">
    <location>
        <begin position="1"/>
        <end position="173"/>
    </location>
</feature>
<feature type="compositionally biased region" description="Basic and acidic residues" evidence="1">
    <location>
        <begin position="141"/>
        <end position="160"/>
    </location>
</feature>
<keyword evidence="3" id="KW-1185">Reference proteome</keyword>
<gene>
    <name evidence="2" type="ORF">C4D60_Mb06t08910</name>
</gene>
<reference evidence="2 3" key="1">
    <citation type="journal article" date="2019" name="Nat. Plants">
        <title>Genome sequencing of Musa balbisiana reveals subgenome evolution and function divergence in polyploid bananas.</title>
        <authorList>
            <person name="Yao X."/>
        </authorList>
    </citation>
    <scope>NUCLEOTIDE SEQUENCE [LARGE SCALE GENOMIC DNA]</scope>
    <source>
        <strain evidence="3">cv. DH-PKW</strain>
        <tissue evidence="2">Leaves</tissue>
    </source>
</reference>
<evidence type="ECO:0000313" key="2">
    <source>
        <dbReference type="EMBL" id="THU49375.1"/>
    </source>
</evidence>
<evidence type="ECO:0000313" key="3">
    <source>
        <dbReference type="Proteomes" id="UP000317650"/>
    </source>
</evidence>
<dbReference type="AlphaFoldDB" id="A0A4S8ILP8"/>
<organism evidence="2 3">
    <name type="scientific">Musa balbisiana</name>
    <name type="common">Banana</name>
    <dbReference type="NCBI Taxonomy" id="52838"/>
    <lineage>
        <taxon>Eukaryota</taxon>
        <taxon>Viridiplantae</taxon>
        <taxon>Streptophyta</taxon>
        <taxon>Embryophyta</taxon>
        <taxon>Tracheophyta</taxon>
        <taxon>Spermatophyta</taxon>
        <taxon>Magnoliopsida</taxon>
        <taxon>Liliopsida</taxon>
        <taxon>Zingiberales</taxon>
        <taxon>Musaceae</taxon>
        <taxon>Musa</taxon>
    </lineage>
</organism>
<dbReference type="Proteomes" id="UP000317650">
    <property type="component" value="Chromosome 6"/>
</dbReference>